<keyword evidence="6" id="KW-0472">Membrane</keyword>
<evidence type="ECO:0000313" key="10">
    <source>
        <dbReference type="Proteomes" id="UP000254771"/>
    </source>
</evidence>
<keyword evidence="3" id="KW-0201">Cytochrome c-type biogenesis</keyword>
<dbReference type="EMBL" id="QFXE01000010">
    <property type="protein sequence ID" value="RDH86322.1"/>
    <property type="molecule type" value="Genomic_DNA"/>
</dbReference>
<keyword evidence="10" id="KW-1185">Reference proteome</keyword>
<comment type="caution">
    <text evidence="9">The sequence shown here is derived from an EMBL/GenBank/DDBJ whole genome shotgun (WGS) entry which is preliminary data.</text>
</comment>
<reference evidence="9 10" key="1">
    <citation type="journal article" date="2018" name="ISME J.">
        <title>Endosymbiont genomes yield clues of tubeworm success.</title>
        <authorList>
            <person name="Li Y."/>
            <person name="Liles M.R."/>
            <person name="Halanych K.M."/>
        </authorList>
    </citation>
    <scope>NUCLEOTIDE SEQUENCE [LARGE SCALE GENOMIC DNA]</scope>
    <source>
        <strain evidence="9">A1462</strain>
    </source>
</reference>
<keyword evidence="4 5" id="KW-0802">TPR repeat</keyword>
<gene>
    <name evidence="9" type="primary">ccmI</name>
    <name evidence="9" type="ORF">DIZ78_09125</name>
</gene>
<dbReference type="GO" id="GO:0030313">
    <property type="term" value="C:cell envelope"/>
    <property type="evidence" value="ECO:0007669"/>
    <property type="project" value="UniProtKB-SubCell"/>
</dbReference>
<organism evidence="9 10">
    <name type="scientific">endosymbiont of Escarpia spicata</name>
    <dbReference type="NCBI Taxonomy" id="2200908"/>
    <lineage>
        <taxon>Bacteria</taxon>
        <taxon>Pseudomonadati</taxon>
        <taxon>Pseudomonadota</taxon>
        <taxon>Gammaproteobacteria</taxon>
        <taxon>sulfur-oxidizing symbionts</taxon>
    </lineage>
</organism>
<dbReference type="Gene3D" id="1.25.40.10">
    <property type="entry name" value="Tetratricopeptide repeat domain"/>
    <property type="match status" value="1"/>
</dbReference>
<keyword evidence="2" id="KW-0677">Repeat</keyword>
<keyword evidence="6" id="KW-0812">Transmembrane</keyword>
<proteinExistence type="predicted"/>
<dbReference type="InterPro" id="IPR019734">
    <property type="entry name" value="TPR_rpt"/>
</dbReference>
<dbReference type="Proteomes" id="UP000254771">
    <property type="component" value="Unassembled WGS sequence"/>
</dbReference>
<comment type="subcellular location">
    <subcellularLocation>
        <location evidence="1">Cell envelope</location>
    </subcellularLocation>
</comment>
<feature type="transmembrane region" description="Helical" evidence="6">
    <location>
        <begin position="95"/>
        <end position="114"/>
    </location>
</feature>
<dbReference type="Pfam" id="PF23892">
    <property type="entry name" value="Ig_CycH"/>
    <property type="match status" value="1"/>
</dbReference>
<evidence type="ECO:0000256" key="2">
    <source>
        <dbReference type="ARBA" id="ARBA00022737"/>
    </source>
</evidence>
<dbReference type="InterPro" id="IPR017560">
    <property type="entry name" value="Cyt_c_biogenesis_CcmI"/>
</dbReference>
<evidence type="ECO:0000256" key="6">
    <source>
        <dbReference type="SAM" id="Phobius"/>
    </source>
</evidence>
<evidence type="ECO:0000256" key="5">
    <source>
        <dbReference type="PROSITE-ProRule" id="PRU00339"/>
    </source>
</evidence>
<evidence type="ECO:0000259" key="7">
    <source>
        <dbReference type="Pfam" id="PF23892"/>
    </source>
</evidence>
<dbReference type="SMART" id="SM00028">
    <property type="entry name" value="TPR"/>
    <property type="match status" value="2"/>
</dbReference>
<dbReference type="InterPro" id="IPR051263">
    <property type="entry name" value="C-type_cytochrome_biogenesis"/>
</dbReference>
<feature type="repeat" description="TPR" evidence="5">
    <location>
        <begin position="163"/>
        <end position="196"/>
    </location>
</feature>
<name>A0A370DN24_9GAMM</name>
<dbReference type="PANTHER" id="PTHR47870">
    <property type="entry name" value="CYTOCHROME C-TYPE BIOGENESIS PROTEIN CCMH"/>
    <property type="match status" value="1"/>
</dbReference>
<accession>A0A370DN24</accession>
<dbReference type="SUPFAM" id="SSF48452">
    <property type="entry name" value="TPR-like"/>
    <property type="match status" value="1"/>
</dbReference>
<dbReference type="NCBIfam" id="TIGR03142">
    <property type="entry name" value="cytochro_ccmI"/>
    <property type="match status" value="1"/>
</dbReference>
<feature type="transmembrane region" description="Helical" evidence="6">
    <location>
        <begin position="6"/>
        <end position="24"/>
    </location>
</feature>
<dbReference type="InterPro" id="IPR056413">
    <property type="entry name" value="TPR_CcmH_CycH"/>
</dbReference>
<dbReference type="PROSITE" id="PS50005">
    <property type="entry name" value="TPR"/>
    <property type="match status" value="1"/>
</dbReference>
<dbReference type="AlphaFoldDB" id="A0A370DN24"/>
<feature type="domain" description="Cytochrome c-type biogenesis protein H TPR" evidence="8">
    <location>
        <begin position="140"/>
        <end position="269"/>
    </location>
</feature>
<evidence type="ECO:0000256" key="3">
    <source>
        <dbReference type="ARBA" id="ARBA00022748"/>
    </source>
</evidence>
<feature type="domain" description="Cytochrome c-type biogenesis protein H Ig-like" evidence="7">
    <location>
        <begin position="314"/>
        <end position="421"/>
    </location>
</feature>
<evidence type="ECO:0000256" key="1">
    <source>
        <dbReference type="ARBA" id="ARBA00004196"/>
    </source>
</evidence>
<dbReference type="InterPro" id="IPR011990">
    <property type="entry name" value="TPR-like_helical_dom_sf"/>
</dbReference>
<keyword evidence="6" id="KW-1133">Transmembrane helix</keyword>
<dbReference type="InterPro" id="IPR056412">
    <property type="entry name" value="Ig_CycH"/>
</dbReference>
<dbReference type="Pfam" id="PF23914">
    <property type="entry name" value="TPR_CcmH_CycH"/>
    <property type="match status" value="1"/>
</dbReference>
<evidence type="ECO:0000259" key="8">
    <source>
        <dbReference type="Pfam" id="PF23914"/>
    </source>
</evidence>
<dbReference type="PANTHER" id="PTHR47870:SF1">
    <property type="entry name" value="CYTOCHROME C-TYPE BIOGENESIS PROTEIN CCMH"/>
    <property type="match status" value="1"/>
</dbReference>
<protein>
    <submittedName>
        <fullName evidence="9">C-type cytochrome biogenesis protein CcmI</fullName>
    </submittedName>
</protein>
<dbReference type="GO" id="GO:0017004">
    <property type="term" value="P:cytochrome complex assembly"/>
    <property type="evidence" value="ECO:0007669"/>
    <property type="project" value="UniProtKB-KW"/>
</dbReference>
<evidence type="ECO:0000256" key="4">
    <source>
        <dbReference type="ARBA" id="ARBA00022803"/>
    </source>
</evidence>
<evidence type="ECO:0000313" key="9">
    <source>
        <dbReference type="EMBL" id="RDH86322.1"/>
    </source>
</evidence>
<sequence>MTLFWIIAAGLTLLAMAFVILPLLKGFTNTGISSDELNLEVFQQQLEELDNDLNSGILDQTRYDAARKDLEKEFLTDVSGDKVAPAAMNRSSGRWAMGTAVLIPVSAVIIYQILGTPEIIPRLTGQVADTTVNSAQEQAKNLPPMEELVQKLADKLVEQPENIDGWLMLARSYMSMSRVQEGLEAYGQAMKLAPENTAVLLAYAEGLAKTDSNNFTGKAASLVEKAVKLDADNPNARWMMGIVSYQRGNYPAAVEHWERAQTLLGPNNKDAATITNALEDARREMGEAPKLPSIVQQTAAKSVPTANAAGKSKITLEVVLSDEMRAKAKPGDLVFIYAKALEGPQMPLAAARKQVRDLPLTIELDDGMAMMPQFKLSNFPEVVVGARISLSGNPIAKSGDPEGEVKPVTPGQTGTVKVVINGLHP</sequence>